<evidence type="ECO:0000313" key="1">
    <source>
        <dbReference type="EMBL" id="RUT80085.1"/>
    </source>
</evidence>
<dbReference type="EMBL" id="RJJX01000001">
    <property type="protein sequence ID" value="RUT80085.1"/>
    <property type="molecule type" value="Genomic_DNA"/>
</dbReference>
<keyword evidence="2" id="KW-1185">Reference proteome</keyword>
<dbReference type="Gene3D" id="3.30.70.2970">
    <property type="entry name" value="Protein of unknown function (DUF541), domain 2"/>
    <property type="match status" value="1"/>
</dbReference>
<proteinExistence type="predicted"/>
<dbReference type="InterPro" id="IPR007497">
    <property type="entry name" value="SIMPL/DUF541"/>
</dbReference>
<organism evidence="1 2">
    <name type="scientific">Ancylomarina longa</name>
    <dbReference type="NCBI Taxonomy" id="2487017"/>
    <lineage>
        <taxon>Bacteria</taxon>
        <taxon>Pseudomonadati</taxon>
        <taxon>Bacteroidota</taxon>
        <taxon>Bacteroidia</taxon>
        <taxon>Marinilabiliales</taxon>
        <taxon>Marinifilaceae</taxon>
        <taxon>Ancylomarina</taxon>
    </lineage>
</organism>
<sequence length="265" mass="30187">MDKVYRSVIFWYHFWEGIWHYKLNRKIMKKISVILILISFYASSFAQSGMATLSVKGESKIFQMPDIMEISITISNKDMEYQGCIDQNLEQVNRLKKAMESARIKNMQLLDVGQRVNEERSYIGGKSVPNGYRANYQLMLKVPAESGVIYSSLQAMKQSEVVMNYNANYKLSPDLLKSVEKTLMEQAVADAVQKAQILAEASKCQLIRILQIKYGVADSPYSPIRYMGKNESLKTSSVAAESFTNPNPIALTDRVEIDYQIQSDK</sequence>
<dbReference type="PANTHER" id="PTHR34387">
    <property type="entry name" value="SLR1258 PROTEIN"/>
    <property type="match status" value="1"/>
</dbReference>
<comment type="caution">
    <text evidence="1">The sequence shown here is derived from an EMBL/GenBank/DDBJ whole genome shotgun (WGS) entry which is preliminary data.</text>
</comment>
<dbReference type="Gene3D" id="3.30.110.170">
    <property type="entry name" value="Protein of unknown function (DUF541), domain 1"/>
    <property type="match status" value="1"/>
</dbReference>
<gene>
    <name evidence="1" type="ORF">DLK05_01630</name>
</gene>
<dbReference type="OrthoDB" id="1116087at2"/>
<accession>A0A434AZZ9</accession>
<dbReference type="PANTHER" id="PTHR34387:SF2">
    <property type="entry name" value="SLR1258 PROTEIN"/>
    <property type="match status" value="1"/>
</dbReference>
<reference evidence="1 2" key="1">
    <citation type="submission" date="2018-11" db="EMBL/GenBank/DDBJ databases">
        <title>Parancylomarina longa gen. nov., sp. nov., isolated from sediments of southern Okinawa.</title>
        <authorList>
            <person name="Fu T."/>
        </authorList>
    </citation>
    <scope>NUCLEOTIDE SEQUENCE [LARGE SCALE GENOMIC DNA]</scope>
    <source>
        <strain evidence="1 2">T3-2 S1-C</strain>
    </source>
</reference>
<dbReference type="AlphaFoldDB" id="A0A434AZZ9"/>
<dbReference type="GO" id="GO:0006974">
    <property type="term" value="P:DNA damage response"/>
    <property type="evidence" value="ECO:0007669"/>
    <property type="project" value="TreeGrafter"/>
</dbReference>
<dbReference type="InterPro" id="IPR052022">
    <property type="entry name" value="26kDa_periplasmic_antigen"/>
</dbReference>
<name>A0A434AZZ9_9BACT</name>
<protein>
    <submittedName>
        <fullName evidence="1">DUF541 domain-containing protein</fullName>
    </submittedName>
</protein>
<evidence type="ECO:0000313" key="2">
    <source>
        <dbReference type="Proteomes" id="UP000282985"/>
    </source>
</evidence>
<dbReference type="Pfam" id="PF04402">
    <property type="entry name" value="SIMPL"/>
    <property type="match status" value="1"/>
</dbReference>
<dbReference type="Proteomes" id="UP000282985">
    <property type="component" value="Unassembled WGS sequence"/>
</dbReference>